<evidence type="ECO:0000256" key="1">
    <source>
        <dbReference type="SAM" id="MobiDB-lite"/>
    </source>
</evidence>
<sequence>MSNPPAANNQQLAPGHGTSPLHVINYPLTPIFNQTSPGPSQLPPVRQTLRLEGMDFWKNHLLYAFEAACAGKSMEDIAVIATAAAATVAREAVSCFLCYRM</sequence>
<proteinExistence type="predicted"/>
<organism evidence="2 3">
    <name type="scientific">Bemisia tabaci</name>
    <name type="common">Sweetpotato whitefly</name>
    <name type="synonym">Aleurodes tabaci</name>
    <dbReference type="NCBI Taxonomy" id="7038"/>
    <lineage>
        <taxon>Eukaryota</taxon>
        <taxon>Metazoa</taxon>
        <taxon>Ecdysozoa</taxon>
        <taxon>Arthropoda</taxon>
        <taxon>Hexapoda</taxon>
        <taxon>Insecta</taxon>
        <taxon>Pterygota</taxon>
        <taxon>Neoptera</taxon>
        <taxon>Paraneoptera</taxon>
        <taxon>Hemiptera</taxon>
        <taxon>Sternorrhyncha</taxon>
        <taxon>Aleyrodoidea</taxon>
        <taxon>Aleyrodidae</taxon>
        <taxon>Aleyrodinae</taxon>
        <taxon>Bemisia</taxon>
    </lineage>
</organism>
<dbReference type="EMBL" id="OU963868">
    <property type="protein sequence ID" value="CAH0393482.1"/>
    <property type="molecule type" value="Genomic_DNA"/>
</dbReference>
<dbReference type="Proteomes" id="UP001152759">
    <property type="component" value="Chromosome 7"/>
</dbReference>
<feature type="region of interest" description="Disordered" evidence="1">
    <location>
        <begin position="1"/>
        <end position="21"/>
    </location>
</feature>
<evidence type="ECO:0000313" key="3">
    <source>
        <dbReference type="Proteomes" id="UP001152759"/>
    </source>
</evidence>
<accession>A0A9P0AK02</accession>
<name>A0A9P0AK02_BEMTA</name>
<feature type="compositionally biased region" description="Polar residues" evidence="1">
    <location>
        <begin position="1"/>
        <end position="12"/>
    </location>
</feature>
<reference evidence="2" key="1">
    <citation type="submission" date="2021-12" db="EMBL/GenBank/DDBJ databases">
        <authorList>
            <person name="King R."/>
        </authorList>
    </citation>
    <scope>NUCLEOTIDE SEQUENCE</scope>
</reference>
<protein>
    <submittedName>
        <fullName evidence="2">Uncharacterized protein</fullName>
    </submittedName>
</protein>
<keyword evidence="3" id="KW-1185">Reference proteome</keyword>
<dbReference type="AlphaFoldDB" id="A0A9P0AK02"/>
<evidence type="ECO:0000313" key="2">
    <source>
        <dbReference type="EMBL" id="CAH0393482.1"/>
    </source>
</evidence>
<gene>
    <name evidence="2" type="ORF">BEMITA_LOCUS11877</name>
</gene>